<comment type="subcellular location">
    <subcellularLocation>
        <location evidence="1">Cytoplasm</location>
    </subcellularLocation>
</comment>
<dbReference type="Proteomes" id="UP001178507">
    <property type="component" value="Unassembled WGS sequence"/>
</dbReference>
<dbReference type="PANTHER" id="PTHR14068">
    <property type="entry name" value="EUKARYOTIC TRANSLATION INITIATION FACTOR 3 EIF3 -RELATED"/>
    <property type="match status" value="1"/>
</dbReference>
<evidence type="ECO:0000256" key="5">
    <source>
        <dbReference type="ARBA" id="ARBA00022917"/>
    </source>
</evidence>
<evidence type="ECO:0000256" key="2">
    <source>
        <dbReference type="ARBA" id="ARBA00022490"/>
    </source>
</evidence>
<dbReference type="InterPro" id="IPR012677">
    <property type="entry name" value="Nucleotide-bd_a/b_plait_sf"/>
</dbReference>
<keyword evidence="3" id="KW-0396">Initiation factor</keyword>
<dbReference type="GO" id="GO:0003723">
    <property type="term" value="F:RNA binding"/>
    <property type="evidence" value="ECO:0007669"/>
    <property type="project" value="UniProtKB-UniRule"/>
</dbReference>
<dbReference type="EMBL" id="CAUJNA010003401">
    <property type="protein sequence ID" value="CAJ1401147.1"/>
    <property type="molecule type" value="Genomic_DNA"/>
</dbReference>
<dbReference type="Pfam" id="PF00076">
    <property type="entry name" value="RRM_1"/>
    <property type="match status" value="1"/>
</dbReference>
<sequence>MRDIQELVCRELEDLDEEDLLDYVSEGDGEPLDSLEAPLTLDESFKCTIFVAGVPKVPKEKYDRLMGVLSKVFNKYGENEKEMPYNAEGTETEGCVIVTFKRPEEASAAQQALDGMSLDKKHTFKVVKFDDFNRITHREDEFRPQRNLASYSRADFRSWLMDKKCREQFLLRYQTETEIYWHDTTIGRPTRYPFVPSHFVTRHTDPRGVVVLF</sequence>
<proteinExistence type="predicted"/>
<keyword evidence="9" id="KW-1185">Reference proteome</keyword>
<dbReference type="PROSITE" id="PS50102">
    <property type="entry name" value="RRM"/>
    <property type="match status" value="1"/>
</dbReference>
<comment type="caution">
    <text evidence="8">The sequence shown here is derived from an EMBL/GenBank/DDBJ whole genome shotgun (WGS) entry which is preliminary data.</text>
</comment>
<evidence type="ECO:0000256" key="3">
    <source>
        <dbReference type="ARBA" id="ARBA00022540"/>
    </source>
</evidence>
<organism evidence="8 9">
    <name type="scientific">Effrenium voratum</name>
    <dbReference type="NCBI Taxonomy" id="2562239"/>
    <lineage>
        <taxon>Eukaryota</taxon>
        <taxon>Sar</taxon>
        <taxon>Alveolata</taxon>
        <taxon>Dinophyceae</taxon>
        <taxon>Suessiales</taxon>
        <taxon>Symbiodiniaceae</taxon>
        <taxon>Effrenium</taxon>
    </lineage>
</organism>
<name>A0AA36J7P3_9DINO</name>
<dbReference type="InterPro" id="IPR011400">
    <property type="entry name" value="EIF3B"/>
</dbReference>
<evidence type="ECO:0000256" key="1">
    <source>
        <dbReference type="ARBA" id="ARBA00004496"/>
    </source>
</evidence>
<evidence type="ECO:0000256" key="6">
    <source>
        <dbReference type="PROSITE-ProRule" id="PRU00176"/>
    </source>
</evidence>
<keyword evidence="2" id="KW-0963">Cytoplasm</keyword>
<dbReference type="GO" id="GO:0005852">
    <property type="term" value="C:eukaryotic translation initiation factor 3 complex"/>
    <property type="evidence" value="ECO:0007669"/>
    <property type="project" value="InterPro"/>
</dbReference>
<protein>
    <recommendedName>
        <fullName evidence="7">RRM domain-containing protein</fullName>
    </recommendedName>
</protein>
<dbReference type="SUPFAM" id="SSF54928">
    <property type="entry name" value="RNA-binding domain, RBD"/>
    <property type="match status" value="1"/>
</dbReference>
<evidence type="ECO:0000259" key="7">
    <source>
        <dbReference type="PROSITE" id="PS50102"/>
    </source>
</evidence>
<evidence type="ECO:0000313" key="8">
    <source>
        <dbReference type="EMBL" id="CAJ1401147.1"/>
    </source>
</evidence>
<dbReference type="InterPro" id="IPR000504">
    <property type="entry name" value="RRM_dom"/>
</dbReference>
<gene>
    <name evidence="8" type="ORF">EVOR1521_LOCUS24348</name>
</gene>
<keyword evidence="5" id="KW-0648">Protein biosynthesis</keyword>
<dbReference type="InterPro" id="IPR035979">
    <property type="entry name" value="RBD_domain_sf"/>
</dbReference>
<reference evidence="8" key="1">
    <citation type="submission" date="2023-08" db="EMBL/GenBank/DDBJ databases">
        <authorList>
            <person name="Chen Y."/>
            <person name="Shah S."/>
            <person name="Dougan E. K."/>
            <person name="Thang M."/>
            <person name="Chan C."/>
        </authorList>
    </citation>
    <scope>NUCLEOTIDE SEQUENCE</scope>
</reference>
<dbReference type="CDD" id="cd12278">
    <property type="entry name" value="RRM_eIF3B"/>
    <property type="match status" value="1"/>
</dbReference>
<keyword evidence="4 6" id="KW-0694">RNA-binding</keyword>
<dbReference type="GO" id="GO:0031369">
    <property type="term" value="F:translation initiation factor binding"/>
    <property type="evidence" value="ECO:0007669"/>
    <property type="project" value="InterPro"/>
</dbReference>
<dbReference type="PANTHER" id="PTHR14068:SF0">
    <property type="entry name" value="EUKARYOTIC TRANSLATION INITIATION FACTOR 3 SUBUNIT B"/>
    <property type="match status" value="1"/>
</dbReference>
<feature type="domain" description="RRM" evidence="7">
    <location>
        <begin position="47"/>
        <end position="131"/>
    </location>
</feature>
<dbReference type="InterPro" id="IPR034363">
    <property type="entry name" value="eIF3B_RRM"/>
</dbReference>
<accession>A0AA36J7P3</accession>
<dbReference type="AlphaFoldDB" id="A0AA36J7P3"/>
<dbReference type="Gene3D" id="3.30.70.330">
    <property type="match status" value="1"/>
</dbReference>
<evidence type="ECO:0000313" key="9">
    <source>
        <dbReference type="Proteomes" id="UP001178507"/>
    </source>
</evidence>
<dbReference type="GO" id="GO:0003743">
    <property type="term" value="F:translation initiation factor activity"/>
    <property type="evidence" value="ECO:0007669"/>
    <property type="project" value="UniProtKB-KW"/>
</dbReference>
<evidence type="ECO:0000256" key="4">
    <source>
        <dbReference type="ARBA" id="ARBA00022884"/>
    </source>
</evidence>